<gene>
    <name evidence="2" type="ORF">Lbir_0733</name>
    <name evidence="3" type="ORF">NCTC12437_01277</name>
</gene>
<sequence>MSLDNFCARGLTLDFFSSRDFEQADASDENQYNLAQARNVLRALMMGWHKDWKSLLSWRAFNAIFVERDHQLTRGMRKAFQEGFNHIYEQLKNQKLTEEQFNQAYLYLSNCLSLLPYSDITAYESFHIPQYVNGQWVRVEYKVTPIELTPTSGRKKVTLKNDDRVFAYGLSPVNNKDAEPHLICMGTTYLAGQGFWEQVTTDLEAFETAGKSLYRSGSPSAIRWMEKQDKKVHVCGTSLGGALAELLAIHRGDLISRVDALNPPGLYKGLRKSRYDNWDKLVAEGNAPEVYIQKQKNDPVSKFGEWKNEWIILEVTPDEEFEGPNPIAAHALNYAGGSGTEIHQINTEEDNKERKRRNFWLYILARSLFYYLVMLPLRYIIIPTVRFIWEHKLQLLFFIPLVAIFYLFPPVGLGLTFSLLGAGTVLLINAVLSAAITSYFIDGCLRFIADQITGKNTTILSRAMNWLSQYPYLKYATYFALGAGFIALLAAAAFFPPFMPAVIPLLKPVIILSILSIPLIVSIVYKAVVNTLYLFGLKKPEPAECHDPSLPRNEEMDIYANTQEAEFSVREIHDYYHATRCMLKGKSLIRRKDDKLVDSDVESGKPRKINKKEVLKMWDKEGDRDKKVKWTISKAKLFHINETNRLLSKFGSKQERLMEELREEKDSYRLGKHR</sequence>
<dbReference type="Proteomes" id="UP000054735">
    <property type="component" value="Unassembled WGS sequence"/>
</dbReference>
<keyword evidence="1" id="KW-0812">Transmembrane</keyword>
<evidence type="ECO:0000313" key="4">
    <source>
        <dbReference type="Proteomes" id="UP000054735"/>
    </source>
</evidence>
<evidence type="ECO:0000256" key="1">
    <source>
        <dbReference type="SAM" id="Phobius"/>
    </source>
</evidence>
<dbReference type="OrthoDB" id="5645591at2"/>
<protein>
    <submittedName>
        <fullName evidence="3">Uncharacterized protein</fullName>
    </submittedName>
</protein>
<organism evidence="3 5">
    <name type="scientific">Legionella birminghamensis</name>
    <dbReference type="NCBI Taxonomy" id="28083"/>
    <lineage>
        <taxon>Bacteria</taxon>
        <taxon>Pseudomonadati</taxon>
        <taxon>Pseudomonadota</taxon>
        <taxon>Gammaproteobacteria</taxon>
        <taxon>Legionellales</taxon>
        <taxon>Legionellaceae</taxon>
        <taxon>Legionella</taxon>
    </lineage>
</organism>
<evidence type="ECO:0000313" key="2">
    <source>
        <dbReference type="EMBL" id="KTC74700.1"/>
    </source>
</evidence>
<dbReference type="STRING" id="28083.Lbir_0733"/>
<dbReference type="AlphaFoldDB" id="A0A378I8Z9"/>
<feature type="transmembrane region" description="Helical" evidence="1">
    <location>
        <begin position="472"/>
        <end position="496"/>
    </location>
</feature>
<dbReference type="SUPFAM" id="SSF53474">
    <property type="entry name" value="alpha/beta-Hydrolases"/>
    <property type="match status" value="1"/>
</dbReference>
<reference evidence="3 5" key="2">
    <citation type="submission" date="2018-06" db="EMBL/GenBank/DDBJ databases">
        <authorList>
            <consortium name="Pathogen Informatics"/>
            <person name="Doyle S."/>
        </authorList>
    </citation>
    <scope>NUCLEOTIDE SEQUENCE [LARGE SCALE GENOMIC DNA]</scope>
    <source>
        <strain evidence="3 5">NCTC12437</strain>
    </source>
</reference>
<keyword evidence="4" id="KW-1185">Reference proteome</keyword>
<feature type="transmembrane region" description="Helical" evidence="1">
    <location>
        <begin position="393"/>
        <end position="411"/>
    </location>
</feature>
<evidence type="ECO:0000313" key="5">
    <source>
        <dbReference type="Proteomes" id="UP000255066"/>
    </source>
</evidence>
<feature type="transmembrane region" description="Helical" evidence="1">
    <location>
        <begin position="508"/>
        <end position="529"/>
    </location>
</feature>
<dbReference type="RefSeq" id="WP_058522842.1">
    <property type="nucleotide sequence ID" value="NZ_CAAAHV010000005.1"/>
</dbReference>
<accession>A0A378I8Z9</accession>
<name>A0A378I8Z9_9GAMM</name>
<keyword evidence="1" id="KW-0472">Membrane</keyword>
<dbReference type="InterPro" id="IPR029058">
    <property type="entry name" value="AB_hydrolase_fold"/>
</dbReference>
<evidence type="ECO:0000313" key="3">
    <source>
        <dbReference type="EMBL" id="STX31503.1"/>
    </source>
</evidence>
<dbReference type="Gene3D" id="3.40.50.1820">
    <property type="entry name" value="alpha/beta hydrolase"/>
    <property type="match status" value="1"/>
</dbReference>
<keyword evidence="1" id="KW-1133">Transmembrane helix</keyword>
<dbReference type="EMBL" id="LNXT01000008">
    <property type="protein sequence ID" value="KTC74700.1"/>
    <property type="molecule type" value="Genomic_DNA"/>
</dbReference>
<feature type="transmembrane region" description="Helical" evidence="1">
    <location>
        <begin position="359"/>
        <end position="381"/>
    </location>
</feature>
<dbReference type="EMBL" id="UGNW01000001">
    <property type="protein sequence ID" value="STX31503.1"/>
    <property type="molecule type" value="Genomic_DNA"/>
</dbReference>
<reference evidence="2 4" key="1">
    <citation type="submission" date="2015-11" db="EMBL/GenBank/DDBJ databases">
        <title>Genomic analysis of 38 Legionella species identifies large and diverse effector repertoires.</title>
        <authorList>
            <person name="Burstein D."/>
            <person name="Amaro F."/>
            <person name="Zusman T."/>
            <person name="Lifshitz Z."/>
            <person name="Cohen O."/>
            <person name="Gilbert J.A."/>
            <person name="Pupko T."/>
            <person name="Shuman H.A."/>
            <person name="Segal G."/>
        </authorList>
    </citation>
    <scope>NUCLEOTIDE SEQUENCE [LARGE SCALE GENOMIC DNA]</scope>
    <source>
        <strain evidence="2 4">CDC#1407-AL-14</strain>
    </source>
</reference>
<proteinExistence type="predicted"/>
<feature type="transmembrane region" description="Helical" evidence="1">
    <location>
        <begin position="417"/>
        <end position="441"/>
    </location>
</feature>
<dbReference type="Proteomes" id="UP000255066">
    <property type="component" value="Unassembled WGS sequence"/>
</dbReference>